<dbReference type="RefSeq" id="WP_066823943.1">
    <property type="nucleotide sequence ID" value="NZ_LTBA01000009.1"/>
</dbReference>
<dbReference type="NCBIfam" id="TIGR01446">
    <property type="entry name" value="DnaD_dom"/>
    <property type="match status" value="2"/>
</dbReference>
<protein>
    <submittedName>
        <fullName evidence="3">Replication initiation and membrane attachment</fullName>
    </submittedName>
</protein>
<dbReference type="PANTHER" id="PTHR37293:SF5">
    <property type="entry name" value="DNA REPLICATION PROTEIN"/>
    <property type="match status" value="1"/>
</dbReference>
<evidence type="ECO:0000256" key="1">
    <source>
        <dbReference type="ARBA" id="ARBA00093462"/>
    </source>
</evidence>
<dbReference type="PATRIC" id="fig|1121338.3.peg.1209"/>
<organism evidence="3 4">
    <name type="scientific">Clostridium tepidiprofundi DSM 19306</name>
    <dbReference type="NCBI Taxonomy" id="1121338"/>
    <lineage>
        <taxon>Bacteria</taxon>
        <taxon>Bacillati</taxon>
        <taxon>Bacillota</taxon>
        <taxon>Clostridia</taxon>
        <taxon>Eubacteriales</taxon>
        <taxon>Clostridiaceae</taxon>
        <taxon>Clostridium</taxon>
    </lineage>
</organism>
<dbReference type="PANTHER" id="PTHR37293">
    <property type="entry name" value="PHAGE REPLICATION PROTEIN-RELATED"/>
    <property type="match status" value="1"/>
</dbReference>
<dbReference type="Pfam" id="PF07261">
    <property type="entry name" value="DnaB_2"/>
    <property type="match status" value="2"/>
</dbReference>
<dbReference type="OrthoDB" id="1652900at2"/>
<evidence type="ECO:0000313" key="4">
    <source>
        <dbReference type="Proteomes" id="UP000075531"/>
    </source>
</evidence>
<dbReference type="InterPro" id="IPR053162">
    <property type="entry name" value="DnaD"/>
</dbReference>
<dbReference type="Proteomes" id="UP000075531">
    <property type="component" value="Unassembled WGS sequence"/>
</dbReference>
<dbReference type="EMBL" id="LTBA01000009">
    <property type="protein sequence ID" value="KYH34856.1"/>
    <property type="molecule type" value="Genomic_DNA"/>
</dbReference>
<dbReference type="Gene3D" id="1.10.10.630">
    <property type="entry name" value="DnaD domain-like"/>
    <property type="match status" value="2"/>
</dbReference>
<evidence type="ECO:0000259" key="2">
    <source>
        <dbReference type="Pfam" id="PF07261"/>
    </source>
</evidence>
<comment type="caution">
    <text evidence="3">The sequence shown here is derived from an EMBL/GenBank/DDBJ whole genome shotgun (WGS) entry which is preliminary data.</text>
</comment>
<name>A0A151B4N8_9CLOT</name>
<feature type="domain" description="DnaB/C C-terminal" evidence="2">
    <location>
        <begin position="226"/>
        <end position="282"/>
    </location>
</feature>
<dbReference type="InterPro" id="IPR017019">
    <property type="entry name" value="DNA_replication_prd_bac"/>
</dbReference>
<evidence type="ECO:0000313" key="3">
    <source>
        <dbReference type="EMBL" id="KYH34856.1"/>
    </source>
</evidence>
<proteinExistence type="inferred from homology"/>
<reference evidence="3 4" key="1">
    <citation type="submission" date="2016-02" db="EMBL/GenBank/DDBJ databases">
        <title>Genome sequence of Clostridium tepidiprofundi DSM 19306.</title>
        <authorList>
            <person name="Poehlein A."/>
            <person name="Daniel R."/>
        </authorList>
    </citation>
    <scope>NUCLEOTIDE SEQUENCE [LARGE SCALE GENOMIC DNA]</scope>
    <source>
        <strain evidence="3 4">DSM 19306</strain>
    </source>
</reference>
<dbReference type="PIRSF" id="PIRSF033722">
    <property type="entry name" value="DnaD_CA_C3587_prd"/>
    <property type="match status" value="1"/>
</dbReference>
<dbReference type="SUPFAM" id="SSF158499">
    <property type="entry name" value="DnaD domain-like"/>
    <property type="match status" value="2"/>
</dbReference>
<feature type="domain" description="DnaB/C C-terminal" evidence="2">
    <location>
        <begin position="124"/>
        <end position="193"/>
    </location>
</feature>
<keyword evidence="4" id="KW-1185">Reference proteome</keyword>
<sequence>MSTFTFYNKYNKYTPVSNIFIDRFMPKARGEYIKVYLLGLKYCLSGELGVSSDMISSKLQLLESDVLNAWNYWSEQGLIKMKPIDSKGNYSIEFIDISSLEEDSNENINILEELNNTSLKDMLHDIEKLLGRSLSSKEITMYLSWHKDFNFSPELILLLIQYCASKGKVDYRYIEKIALSWHDSNINDVNDAQIFIKKHEDNWIKIRKILNYLGINNSDVMKPQEKLLLKWINVYKFSLDVIYKACDITFERINKADFKYIDAILNNWFKDNLRSVEEIEKKDKQKSIYKHKSSYKNSRQKDSFTNYHQRSYNFTELEKKLLGWDKHD</sequence>
<dbReference type="AlphaFoldDB" id="A0A151B4N8"/>
<comment type="similarity">
    <text evidence="1">Belongs to the DnaB/DnaD family.</text>
</comment>
<gene>
    <name evidence="3" type="ORF">CLTEP_11780</name>
</gene>
<accession>A0A151B4N8</accession>
<dbReference type="InterPro" id="IPR034829">
    <property type="entry name" value="DnaD-like_sf"/>
</dbReference>
<dbReference type="STRING" id="1121338.CLTEP_11780"/>
<dbReference type="InterPro" id="IPR006343">
    <property type="entry name" value="DnaB/C_C"/>
</dbReference>